<comment type="caution">
    <text evidence="3">The sequence shown here is derived from an EMBL/GenBank/DDBJ whole genome shotgun (WGS) entry which is preliminary data.</text>
</comment>
<dbReference type="Gene3D" id="3.30.450.30">
    <property type="entry name" value="Dynein light chain 2a, cytoplasmic"/>
    <property type="match status" value="1"/>
</dbReference>
<feature type="domain" description="Roadblock/LAMTOR2" evidence="2">
    <location>
        <begin position="8"/>
        <end position="96"/>
    </location>
</feature>
<accession>A0A8J3YCJ9</accession>
<feature type="compositionally biased region" description="Pro residues" evidence="1">
    <location>
        <begin position="124"/>
        <end position="141"/>
    </location>
</feature>
<dbReference type="SUPFAM" id="SSF103196">
    <property type="entry name" value="Roadblock/LC7 domain"/>
    <property type="match status" value="1"/>
</dbReference>
<feature type="region of interest" description="Disordered" evidence="1">
    <location>
        <begin position="121"/>
        <end position="163"/>
    </location>
</feature>
<dbReference type="InterPro" id="IPR004942">
    <property type="entry name" value="Roadblock/LAMTOR2_dom"/>
</dbReference>
<dbReference type="EMBL" id="BOOY01000038">
    <property type="protein sequence ID" value="GIJ06078.1"/>
    <property type="molecule type" value="Genomic_DNA"/>
</dbReference>
<dbReference type="Pfam" id="PF03259">
    <property type="entry name" value="Robl_LC7"/>
    <property type="match status" value="1"/>
</dbReference>
<evidence type="ECO:0000259" key="2">
    <source>
        <dbReference type="SMART" id="SM00960"/>
    </source>
</evidence>
<evidence type="ECO:0000313" key="3">
    <source>
        <dbReference type="EMBL" id="GIJ06078.1"/>
    </source>
</evidence>
<dbReference type="RefSeq" id="WP_203941268.1">
    <property type="nucleotide sequence ID" value="NZ_BAAAGJ010000014.1"/>
</dbReference>
<name>A0A8J3YCJ9_9ACTN</name>
<dbReference type="SMART" id="SM00960">
    <property type="entry name" value="Robl_LC7"/>
    <property type="match status" value="1"/>
</dbReference>
<protein>
    <recommendedName>
        <fullName evidence="2">Roadblock/LAMTOR2 domain-containing protein</fullName>
    </recommendedName>
</protein>
<evidence type="ECO:0000256" key="1">
    <source>
        <dbReference type="SAM" id="MobiDB-lite"/>
    </source>
</evidence>
<gene>
    <name evidence="3" type="ORF">Sya03_54300</name>
</gene>
<proteinExistence type="predicted"/>
<sequence length="163" mass="17430">MTDHPSVLSELTRLRQRLPELSGTVLATTDGLVVAHDAHGLEPEMLAAMSAAHLGLARRFADAVDHGALQETVVTCAGGYITTYAAGDGALMTVVCDRRANLARVHLEARRTLTRLADTLPAALDPPEPPATPHQPSPTDPPVLARRTPMATIPRTMRRRHAG</sequence>
<keyword evidence="4" id="KW-1185">Reference proteome</keyword>
<dbReference type="AlphaFoldDB" id="A0A8J3YCJ9"/>
<dbReference type="Proteomes" id="UP000652013">
    <property type="component" value="Unassembled WGS sequence"/>
</dbReference>
<organism evidence="3 4">
    <name type="scientific">Spirilliplanes yamanashiensis</name>
    <dbReference type="NCBI Taxonomy" id="42233"/>
    <lineage>
        <taxon>Bacteria</taxon>
        <taxon>Bacillati</taxon>
        <taxon>Actinomycetota</taxon>
        <taxon>Actinomycetes</taxon>
        <taxon>Micromonosporales</taxon>
        <taxon>Micromonosporaceae</taxon>
        <taxon>Spirilliplanes</taxon>
    </lineage>
</organism>
<evidence type="ECO:0000313" key="4">
    <source>
        <dbReference type="Proteomes" id="UP000652013"/>
    </source>
</evidence>
<reference evidence="3" key="1">
    <citation type="submission" date="2021-01" db="EMBL/GenBank/DDBJ databases">
        <title>Whole genome shotgun sequence of Spirilliplanes yamanashiensis NBRC 15828.</title>
        <authorList>
            <person name="Komaki H."/>
            <person name="Tamura T."/>
        </authorList>
    </citation>
    <scope>NUCLEOTIDE SEQUENCE</scope>
    <source>
        <strain evidence="3">NBRC 15828</strain>
    </source>
</reference>